<dbReference type="GO" id="GO:0003700">
    <property type="term" value="F:DNA-binding transcription factor activity"/>
    <property type="evidence" value="ECO:0007669"/>
    <property type="project" value="InterPro"/>
</dbReference>
<organism evidence="3 4">
    <name type="scientific">Trapa natans</name>
    <name type="common">Water chestnut</name>
    <dbReference type="NCBI Taxonomy" id="22666"/>
    <lineage>
        <taxon>Eukaryota</taxon>
        <taxon>Viridiplantae</taxon>
        <taxon>Streptophyta</taxon>
        <taxon>Embryophyta</taxon>
        <taxon>Tracheophyta</taxon>
        <taxon>Spermatophyta</taxon>
        <taxon>Magnoliopsida</taxon>
        <taxon>eudicotyledons</taxon>
        <taxon>Gunneridae</taxon>
        <taxon>Pentapetalae</taxon>
        <taxon>rosids</taxon>
        <taxon>malvids</taxon>
        <taxon>Myrtales</taxon>
        <taxon>Lythraceae</taxon>
        <taxon>Trapa</taxon>
    </lineage>
</organism>
<evidence type="ECO:0000313" key="4">
    <source>
        <dbReference type="Proteomes" id="UP001346149"/>
    </source>
</evidence>
<reference evidence="3 4" key="1">
    <citation type="journal article" date="2023" name="Hortic Res">
        <title>Pangenome of water caltrop reveals structural variations and asymmetric subgenome divergence after allopolyploidization.</title>
        <authorList>
            <person name="Zhang X."/>
            <person name="Chen Y."/>
            <person name="Wang L."/>
            <person name="Yuan Y."/>
            <person name="Fang M."/>
            <person name="Shi L."/>
            <person name="Lu R."/>
            <person name="Comes H.P."/>
            <person name="Ma Y."/>
            <person name="Chen Y."/>
            <person name="Huang G."/>
            <person name="Zhou Y."/>
            <person name="Zheng Z."/>
            <person name="Qiu Y."/>
        </authorList>
    </citation>
    <scope>NUCLEOTIDE SEQUENCE [LARGE SCALE GENOMIC DNA]</scope>
    <source>
        <strain evidence="3">F231</strain>
    </source>
</reference>
<proteinExistence type="predicted"/>
<dbReference type="Pfam" id="PF01486">
    <property type="entry name" value="K-box"/>
    <property type="match status" value="1"/>
</dbReference>
<sequence>MARPKSIRLQKIHGECSAVLSELFTMMSGIVLMTLFQLELTLHNPTLGCRRRRSCYQEKSPLLSNFICTGSDEDRGDKAFNELVSAIQLRVTLLATSPICSYFSIIPGFESKSALLSPFGNAPTESILCFCLGMGRRLLFLLKHICRSHPYRIILSQMVYIAEWLSFLPPSAEIISSSFPVPSPSLLPTLTSILSTQRKVVSLCLLYPFPPSSCCPFSVRGTVEKYKKACSDPSSTSSVSETNTQFYQQEATKLRRQIREIQNANGHILGEEIGSLSFKELKNLEGRLEKAVSRVRSKKVQYRLSH</sequence>
<feature type="domain" description="K-box" evidence="2">
    <location>
        <begin position="244"/>
        <end position="306"/>
    </location>
</feature>
<evidence type="ECO:0000313" key="3">
    <source>
        <dbReference type="EMBL" id="KAK4784414.1"/>
    </source>
</evidence>
<dbReference type="InterPro" id="IPR002487">
    <property type="entry name" value="TF_Kbox"/>
</dbReference>
<accession>A0AAN7QYD3</accession>
<dbReference type="AlphaFoldDB" id="A0AAN7QYD3"/>
<protein>
    <recommendedName>
        <fullName evidence="2">K-box domain-containing protein</fullName>
    </recommendedName>
</protein>
<dbReference type="GO" id="GO:0005634">
    <property type="term" value="C:nucleus"/>
    <property type="evidence" value="ECO:0007669"/>
    <property type="project" value="InterPro"/>
</dbReference>
<comment type="caution">
    <text evidence="3">The sequence shown here is derived from an EMBL/GenBank/DDBJ whole genome shotgun (WGS) entry which is preliminary data.</text>
</comment>
<dbReference type="Proteomes" id="UP001346149">
    <property type="component" value="Unassembled WGS sequence"/>
</dbReference>
<dbReference type="PROSITE" id="PS51297">
    <property type="entry name" value="K_BOX"/>
    <property type="match status" value="1"/>
</dbReference>
<gene>
    <name evidence="3" type="ORF">SAY86_018782</name>
</gene>
<evidence type="ECO:0000256" key="1">
    <source>
        <dbReference type="SAM" id="Coils"/>
    </source>
</evidence>
<dbReference type="EMBL" id="JAXQNO010000014">
    <property type="protein sequence ID" value="KAK4784414.1"/>
    <property type="molecule type" value="Genomic_DNA"/>
</dbReference>
<feature type="coiled-coil region" evidence="1">
    <location>
        <begin position="244"/>
        <end position="301"/>
    </location>
</feature>
<keyword evidence="4" id="KW-1185">Reference proteome</keyword>
<evidence type="ECO:0000259" key="2">
    <source>
        <dbReference type="PROSITE" id="PS51297"/>
    </source>
</evidence>
<name>A0AAN7QYD3_TRANT</name>
<keyword evidence="1" id="KW-0175">Coiled coil</keyword>